<evidence type="ECO:0000256" key="2">
    <source>
        <dbReference type="ARBA" id="ARBA00022475"/>
    </source>
</evidence>
<dbReference type="EMBL" id="JQSG02000002">
    <property type="protein sequence ID" value="OBS10267.1"/>
    <property type="molecule type" value="Genomic_DNA"/>
</dbReference>
<organism evidence="8 9">
    <name type="scientific">Acidihalobacter prosperus</name>
    <dbReference type="NCBI Taxonomy" id="160660"/>
    <lineage>
        <taxon>Bacteria</taxon>
        <taxon>Pseudomonadati</taxon>
        <taxon>Pseudomonadota</taxon>
        <taxon>Gammaproteobacteria</taxon>
        <taxon>Chromatiales</taxon>
        <taxon>Ectothiorhodospiraceae</taxon>
        <taxon>Acidihalobacter</taxon>
    </lineage>
</organism>
<dbReference type="Pfam" id="PF10412">
    <property type="entry name" value="TrwB_AAD_bind"/>
    <property type="match status" value="1"/>
</dbReference>
<dbReference type="OrthoDB" id="9803543at2"/>
<dbReference type="Proteomes" id="UP000029273">
    <property type="component" value="Unassembled WGS sequence"/>
</dbReference>
<evidence type="ECO:0000313" key="8">
    <source>
        <dbReference type="EMBL" id="OBS10267.1"/>
    </source>
</evidence>
<dbReference type="CDD" id="cd00085">
    <property type="entry name" value="HNHc"/>
    <property type="match status" value="1"/>
</dbReference>
<keyword evidence="4" id="KW-1133">Transmembrane helix</keyword>
<evidence type="ECO:0000259" key="7">
    <source>
        <dbReference type="Pfam" id="PF10412"/>
    </source>
</evidence>
<dbReference type="SUPFAM" id="SSF52540">
    <property type="entry name" value="P-loop containing nucleoside triphosphate hydrolases"/>
    <property type="match status" value="1"/>
</dbReference>
<name>A0A1A6C6T0_9GAMM</name>
<dbReference type="PANTHER" id="PTHR37937:SF1">
    <property type="entry name" value="CONJUGATIVE TRANSFER: DNA TRANSPORT"/>
    <property type="match status" value="1"/>
</dbReference>
<evidence type="ECO:0000256" key="1">
    <source>
        <dbReference type="ARBA" id="ARBA00004651"/>
    </source>
</evidence>
<evidence type="ECO:0000256" key="6">
    <source>
        <dbReference type="SAM" id="MobiDB-lite"/>
    </source>
</evidence>
<keyword evidence="2" id="KW-1003">Cell membrane</keyword>
<dbReference type="CDD" id="cd01127">
    <property type="entry name" value="TrwB_TraG_TraD_VirD4"/>
    <property type="match status" value="1"/>
</dbReference>
<comment type="caution">
    <text evidence="8">The sequence shown here is derived from an EMBL/GenBank/DDBJ whole genome shotgun (WGS) entry which is preliminary data.</text>
</comment>
<dbReference type="InterPro" id="IPR003615">
    <property type="entry name" value="HNH_nuc"/>
</dbReference>
<dbReference type="GO" id="GO:0005886">
    <property type="term" value="C:plasma membrane"/>
    <property type="evidence" value="ECO:0007669"/>
    <property type="project" value="UniProtKB-SubCell"/>
</dbReference>
<evidence type="ECO:0000256" key="3">
    <source>
        <dbReference type="ARBA" id="ARBA00022692"/>
    </source>
</evidence>
<reference evidence="8 9" key="1">
    <citation type="journal article" date="2014" name="Genome Announc.">
        <title>Draft Genome Sequence of the Iron-Oxidizing, Acidophilic, and Halotolerant 'Thiobacillus prosperus' Type Strain DSM 5130.</title>
        <authorList>
            <person name="Ossandon F.J."/>
            <person name="Cardenas J.P."/>
            <person name="Corbett M."/>
            <person name="Quatrini R."/>
            <person name="Holmes D.S."/>
            <person name="Watkin E."/>
        </authorList>
    </citation>
    <scope>NUCLEOTIDE SEQUENCE [LARGE SCALE GENOMIC DNA]</scope>
    <source>
        <strain evidence="8 9">DSM 5130</strain>
    </source>
</reference>
<evidence type="ECO:0000313" key="9">
    <source>
        <dbReference type="Proteomes" id="UP000029273"/>
    </source>
</evidence>
<keyword evidence="3" id="KW-0812">Transmembrane</keyword>
<accession>A0A1A6C6T0</accession>
<sequence>MWPWQKPQKPRPRSDRIQIGGVPVPPSLEPLHFLIAGSTGTGKSQAISANLDVIRERGDRVIMADPGGQYMSRWWREGDTILAPLDQRSVPWSPFSEMRGQEDADRVAKSIIPDIETSGDAAEWQKYSQGLVAAILERLWESGGAANEKFVRLLTVAKSDEIEAIVQGLPAQTLFDTGAAKMLSAVRGIIGSALPAYRFLPPDAGADAWSIRRWIEGGSGWLWLPYKDSQRAAMAPLISAWLGEAVSAILDLEPSRERRIWLVLDEVALLGKVQALSDALTNGRKYGLRAILGLQSVAQLRQVYGREGATVLLSCLSSQVILRSPDPETADTMSRALGEHQISREHSSHGPSGSSTSEHVVIERAVLPSELQCLPDRVGYLKLAGDYPLAKVSIGITHKEPAVPSFIPRAAAQKAPPPVVKEVQQESTAPDEKIVAPGLSLELIPATCAGENLRHILTADQWQRLQKRTAAEAGGVCEICGGVGDKWPVETHEVWSYDDQAKVQKLERLQALCPSCHQAKHLGHAAQKGQEQEAMKRLAELNQWDAETARKYIDQEMKICRERSRHKWTQDLQILESKYDLKIPKGE</sequence>
<proteinExistence type="predicted"/>
<dbReference type="Gene3D" id="3.40.50.300">
    <property type="entry name" value="P-loop containing nucleotide triphosphate hydrolases"/>
    <property type="match status" value="2"/>
</dbReference>
<dbReference type="InterPro" id="IPR027417">
    <property type="entry name" value="P-loop_NTPase"/>
</dbReference>
<comment type="subcellular location">
    <subcellularLocation>
        <location evidence="1">Cell membrane</location>
        <topology evidence="1">Multi-pass membrane protein</topology>
    </subcellularLocation>
</comment>
<evidence type="ECO:0000256" key="4">
    <source>
        <dbReference type="ARBA" id="ARBA00022989"/>
    </source>
</evidence>
<protein>
    <recommendedName>
        <fullName evidence="7">Type IV secretion system coupling protein TraD DNA-binding domain-containing protein</fullName>
    </recommendedName>
</protein>
<dbReference type="STRING" id="160660.BJI67_12890"/>
<dbReference type="RefSeq" id="WP_065089382.1">
    <property type="nucleotide sequence ID" value="NZ_JQSG02000002.1"/>
</dbReference>
<evidence type="ECO:0000256" key="5">
    <source>
        <dbReference type="ARBA" id="ARBA00023136"/>
    </source>
</evidence>
<gene>
    <name evidence="8" type="ORF">Thpro_021317</name>
</gene>
<dbReference type="AlphaFoldDB" id="A0A1A6C6T0"/>
<dbReference type="PANTHER" id="PTHR37937">
    <property type="entry name" value="CONJUGATIVE TRANSFER: DNA TRANSPORT"/>
    <property type="match status" value="1"/>
</dbReference>
<dbReference type="InterPro" id="IPR051539">
    <property type="entry name" value="T4SS-coupling_protein"/>
</dbReference>
<keyword evidence="5" id="KW-0472">Membrane</keyword>
<dbReference type="InterPro" id="IPR019476">
    <property type="entry name" value="T4SS_TraD_DNA-bd"/>
</dbReference>
<keyword evidence="9" id="KW-1185">Reference proteome</keyword>
<feature type="region of interest" description="Disordered" evidence="6">
    <location>
        <begin position="1"/>
        <end position="20"/>
    </location>
</feature>
<feature type="domain" description="Type IV secretion system coupling protein TraD DNA-binding" evidence="7">
    <location>
        <begin position="16"/>
        <end position="394"/>
    </location>
</feature>